<protein>
    <recommendedName>
        <fullName evidence="7 9">Uroporphyrinogen-III synthase</fullName>
        <ecNumber evidence="3 9">4.2.1.75</ecNumber>
    </recommendedName>
</protein>
<evidence type="ECO:0000256" key="9">
    <source>
        <dbReference type="RuleBase" id="RU366031"/>
    </source>
</evidence>
<comment type="function">
    <text evidence="6 9">Catalyzes cyclization of the linear tetrapyrrole, hydroxymethylbilane, to the macrocyclic uroporphyrinogen III.</text>
</comment>
<keyword evidence="4 9" id="KW-0456">Lyase</keyword>
<gene>
    <name evidence="11" type="ORF">AB5I84_02065</name>
</gene>
<dbReference type="Proteomes" id="UP001562065">
    <property type="component" value="Unassembled WGS sequence"/>
</dbReference>
<evidence type="ECO:0000256" key="7">
    <source>
        <dbReference type="ARBA" id="ARBA00040167"/>
    </source>
</evidence>
<dbReference type="PANTHER" id="PTHR38042">
    <property type="entry name" value="UROPORPHYRINOGEN-III SYNTHASE, CHLOROPLASTIC"/>
    <property type="match status" value="1"/>
</dbReference>
<comment type="similarity">
    <text evidence="2 9">Belongs to the uroporphyrinogen-III synthase family.</text>
</comment>
<evidence type="ECO:0000256" key="1">
    <source>
        <dbReference type="ARBA" id="ARBA00004772"/>
    </source>
</evidence>
<feature type="domain" description="Tetrapyrrole biosynthesis uroporphyrinogen III synthase" evidence="10">
    <location>
        <begin position="18"/>
        <end position="231"/>
    </location>
</feature>
<evidence type="ECO:0000256" key="5">
    <source>
        <dbReference type="ARBA" id="ARBA00023244"/>
    </source>
</evidence>
<evidence type="ECO:0000313" key="11">
    <source>
        <dbReference type="EMBL" id="MEY1660927.1"/>
    </source>
</evidence>
<evidence type="ECO:0000256" key="8">
    <source>
        <dbReference type="ARBA" id="ARBA00048617"/>
    </source>
</evidence>
<comment type="catalytic activity">
    <reaction evidence="8 9">
        <text>hydroxymethylbilane = uroporphyrinogen III + H2O</text>
        <dbReference type="Rhea" id="RHEA:18965"/>
        <dbReference type="ChEBI" id="CHEBI:15377"/>
        <dbReference type="ChEBI" id="CHEBI:57308"/>
        <dbReference type="ChEBI" id="CHEBI:57845"/>
        <dbReference type="EC" id="4.2.1.75"/>
    </reaction>
</comment>
<organism evidence="11 12">
    <name type="scientific">Isoalcanivorax beigongshangi</name>
    <dbReference type="NCBI Taxonomy" id="3238810"/>
    <lineage>
        <taxon>Bacteria</taxon>
        <taxon>Pseudomonadati</taxon>
        <taxon>Pseudomonadota</taxon>
        <taxon>Gammaproteobacteria</taxon>
        <taxon>Oceanospirillales</taxon>
        <taxon>Alcanivoracaceae</taxon>
        <taxon>Isoalcanivorax</taxon>
    </lineage>
</organism>
<evidence type="ECO:0000256" key="3">
    <source>
        <dbReference type="ARBA" id="ARBA00013109"/>
    </source>
</evidence>
<evidence type="ECO:0000256" key="2">
    <source>
        <dbReference type="ARBA" id="ARBA00008133"/>
    </source>
</evidence>
<evidence type="ECO:0000313" key="12">
    <source>
        <dbReference type="Proteomes" id="UP001562065"/>
    </source>
</evidence>
<evidence type="ECO:0000256" key="4">
    <source>
        <dbReference type="ARBA" id="ARBA00023239"/>
    </source>
</evidence>
<dbReference type="InterPro" id="IPR036108">
    <property type="entry name" value="4pyrrol_syn_uPrphyn_synt_sf"/>
</dbReference>
<reference evidence="11 12" key="1">
    <citation type="submission" date="2024-07" db="EMBL/GenBank/DDBJ databases">
        <authorList>
            <person name="Ren Q."/>
        </authorList>
    </citation>
    <scope>NUCLEOTIDE SEQUENCE [LARGE SCALE GENOMIC DNA]</scope>
    <source>
        <strain evidence="11 12">REN37</strain>
    </source>
</reference>
<dbReference type="InterPro" id="IPR003754">
    <property type="entry name" value="4pyrrol_synth_uPrphyn_synth"/>
</dbReference>
<dbReference type="CDD" id="cd06578">
    <property type="entry name" value="HemD"/>
    <property type="match status" value="1"/>
</dbReference>
<dbReference type="EMBL" id="JBGCUO010000001">
    <property type="protein sequence ID" value="MEY1660927.1"/>
    <property type="molecule type" value="Genomic_DNA"/>
</dbReference>
<dbReference type="PANTHER" id="PTHR38042:SF1">
    <property type="entry name" value="UROPORPHYRINOGEN-III SYNTHASE, CHLOROPLASTIC"/>
    <property type="match status" value="1"/>
</dbReference>
<keyword evidence="12" id="KW-1185">Reference proteome</keyword>
<dbReference type="EC" id="4.2.1.75" evidence="3 9"/>
<accession>A0ABV4AEQ6</accession>
<dbReference type="GO" id="GO:0004852">
    <property type="term" value="F:uroporphyrinogen-III synthase activity"/>
    <property type="evidence" value="ECO:0007669"/>
    <property type="project" value="UniProtKB-EC"/>
</dbReference>
<proteinExistence type="inferred from homology"/>
<keyword evidence="5 9" id="KW-0627">Porphyrin biosynthesis</keyword>
<dbReference type="Pfam" id="PF02602">
    <property type="entry name" value="HEM4"/>
    <property type="match status" value="1"/>
</dbReference>
<dbReference type="InterPro" id="IPR039793">
    <property type="entry name" value="UROS/Hem4"/>
</dbReference>
<sequence>MTQHVLVTRPQGQQHAIMALLQAAGFHASHQPTLTLSPLPLAAADRTRLLDLDQYQGVFFVSPNAVRFGVEALRDFWPQWPVDVHWLAVGDATAAALRAEGLDVISPPTGFNSEAVLELPQLQHVAGWKVLVLCGDGGRMLLTETLRARGAEVDRVALYQRDCAKDFKWPPEKLAAALVTSVESWQCLLNHSPDPEMLYVAGSARIGAAIGAAGFERIAVADSPHDEDMVACLIQHLSSP</sequence>
<dbReference type="RefSeq" id="WP_369454167.1">
    <property type="nucleotide sequence ID" value="NZ_JBGCUO010000001.1"/>
</dbReference>
<dbReference type="Gene3D" id="3.40.50.10090">
    <property type="match status" value="2"/>
</dbReference>
<dbReference type="SUPFAM" id="SSF69618">
    <property type="entry name" value="HemD-like"/>
    <property type="match status" value="1"/>
</dbReference>
<name>A0ABV4AEQ6_9GAMM</name>
<evidence type="ECO:0000259" key="10">
    <source>
        <dbReference type="Pfam" id="PF02602"/>
    </source>
</evidence>
<evidence type="ECO:0000256" key="6">
    <source>
        <dbReference type="ARBA" id="ARBA00037589"/>
    </source>
</evidence>
<comment type="caution">
    <text evidence="11">The sequence shown here is derived from an EMBL/GenBank/DDBJ whole genome shotgun (WGS) entry which is preliminary data.</text>
</comment>
<comment type="pathway">
    <text evidence="1 9">Porphyrin-containing compound metabolism; protoporphyrin-IX biosynthesis; coproporphyrinogen-III from 5-aminolevulinate: step 3/4.</text>
</comment>